<dbReference type="OrthoDB" id="2155935at2759"/>
<dbReference type="InterPro" id="IPR038051">
    <property type="entry name" value="XRCC4-like_N_sf"/>
</dbReference>
<organism evidence="11">
    <name type="scientific">Bactrocera dorsalis</name>
    <name type="common">Oriental fruit fly</name>
    <name type="synonym">Dacus dorsalis</name>
    <dbReference type="NCBI Taxonomy" id="27457"/>
    <lineage>
        <taxon>Eukaryota</taxon>
        <taxon>Metazoa</taxon>
        <taxon>Ecdysozoa</taxon>
        <taxon>Arthropoda</taxon>
        <taxon>Hexapoda</taxon>
        <taxon>Insecta</taxon>
        <taxon>Pterygota</taxon>
        <taxon>Neoptera</taxon>
        <taxon>Endopterygota</taxon>
        <taxon>Diptera</taxon>
        <taxon>Brachycera</taxon>
        <taxon>Muscomorpha</taxon>
        <taxon>Tephritoidea</taxon>
        <taxon>Tephritidae</taxon>
        <taxon>Bactrocera</taxon>
        <taxon>Bactrocera</taxon>
    </lineage>
</organism>
<evidence type="ECO:0000256" key="6">
    <source>
        <dbReference type="ARBA" id="ARBA00025747"/>
    </source>
</evidence>
<evidence type="ECO:0000256" key="4">
    <source>
        <dbReference type="ARBA" id="ARBA00023204"/>
    </source>
</evidence>
<feature type="region of interest" description="Disordered" evidence="9">
    <location>
        <begin position="335"/>
        <end position="363"/>
    </location>
</feature>
<feature type="domain" description="XLF-like N-terminal" evidence="10">
    <location>
        <begin position="6"/>
        <end position="110"/>
    </location>
</feature>
<feature type="compositionally biased region" description="Low complexity" evidence="9">
    <location>
        <begin position="228"/>
        <end position="240"/>
    </location>
</feature>
<keyword evidence="3" id="KW-0238">DNA-binding</keyword>
<dbReference type="GO" id="GO:0032807">
    <property type="term" value="C:DNA ligase IV complex"/>
    <property type="evidence" value="ECO:0007669"/>
    <property type="project" value="TreeGrafter"/>
</dbReference>
<feature type="coiled-coil region" evidence="8">
    <location>
        <begin position="136"/>
        <end position="206"/>
    </location>
</feature>
<dbReference type="InterPro" id="IPR052287">
    <property type="entry name" value="NHEJ_factor"/>
</dbReference>
<comment type="similarity">
    <text evidence="6">Belongs to the XRCC4-XLF family. XLF subfamily.</text>
</comment>
<evidence type="ECO:0000256" key="5">
    <source>
        <dbReference type="ARBA" id="ARBA00023242"/>
    </source>
</evidence>
<dbReference type="InterPro" id="IPR015381">
    <property type="entry name" value="XLF-like_N"/>
</dbReference>
<keyword evidence="4" id="KW-0234">DNA repair</keyword>
<dbReference type="Gene3D" id="2.170.210.10">
    <property type="entry name" value="DNA double-strand break repair and VJ recombination XRCC4, N-terminal"/>
    <property type="match status" value="1"/>
</dbReference>
<dbReference type="EMBL" id="GAKP01008987">
    <property type="protein sequence ID" value="JAC49965.1"/>
    <property type="molecule type" value="Transcribed_RNA"/>
</dbReference>
<evidence type="ECO:0000256" key="8">
    <source>
        <dbReference type="SAM" id="Coils"/>
    </source>
</evidence>
<accession>A0A034W309</accession>
<keyword evidence="5" id="KW-0539">Nucleus</keyword>
<evidence type="ECO:0000256" key="2">
    <source>
        <dbReference type="ARBA" id="ARBA00022763"/>
    </source>
</evidence>
<dbReference type="PANTHER" id="PTHR32235">
    <property type="entry name" value="NON-HOMOLOGOUS END-JOINING FACTOR 1"/>
    <property type="match status" value="1"/>
</dbReference>
<feature type="compositionally biased region" description="Polar residues" evidence="9">
    <location>
        <begin position="252"/>
        <end position="265"/>
    </location>
</feature>
<evidence type="ECO:0000256" key="9">
    <source>
        <dbReference type="SAM" id="MobiDB-lite"/>
    </source>
</evidence>
<keyword evidence="2" id="KW-0227">DNA damage</keyword>
<evidence type="ECO:0000256" key="1">
    <source>
        <dbReference type="ARBA" id="ARBA00004123"/>
    </source>
</evidence>
<dbReference type="GO" id="GO:0045027">
    <property type="term" value="F:DNA end binding"/>
    <property type="evidence" value="ECO:0007669"/>
    <property type="project" value="TreeGrafter"/>
</dbReference>
<dbReference type="AlphaFoldDB" id="A0A034W309"/>
<protein>
    <recommendedName>
        <fullName evidence="7">Non-homologous end-joining factor 1</fullName>
    </recommendedName>
</protein>
<evidence type="ECO:0000256" key="3">
    <source>
        <dbReference type="ARBA" id="ARBA00023125"/>
    </source>
</evidence>
<comment type="subcellular location">
    <subcellularLocation>
        <location evidence="1">Nucleus</location>
    </subcellularLocation>
</comment>
<feature type="compositionally biased region" description="Polar residues" evidence="9">
    <location>
        <begin position="210"/>
        <end position="219"/>
    </location>
</feature>
<evidence type="ECO:0000313" key="11">
    <source>
        <dbReference type="EMBL" id="JAC49966.1"/>
    </source>
</evidence>
<reference evidence="11" key="1">
    <citation type="journal article" date="2014" name="BMC Genomics">
        <title>Characterizing the developmental transcriptome of the oriental fruit fly, Bactrocera dorsalis (Diptera: Tephritidae) through comparative genomic analysis with Drosophila melanogaster utilizing modENCODE datasets.</title>
        <authorList>
            <person name="Geib S.M."/>
            <person name="Calla B."/>
            <person name="Hall B."/>
            <person name="Hou S."/>
            <person name="Manoukis N.C."/>
        </authorList>
    </citation>
    <scope>NUCLEOTIDE SEQUENCE</scope>
    <source>
        <strain evidence="11">Punador</strain>
    </source>
</reference>
<dbReference type="Pfam" id="PF09302">
    <property type="entry name" value="XLF"/>
    <property type="match status" value="1"/>
</dbReference>
<feature type="region of interest" description="Disordered" evidence="9">
    <location>
        <begin position="207"/>
        <end position="285"/>
    </location>
</feature>
<keyword evidence="8" id="KW-0175">Coiled coil</keyword>
<dbReference type="Gene3D" id="1.10.287.450">
    <property type="entry name" value="Helix hairpin bin"/>
    <property type="match status" value="1"/>
</dbReference>
<sequence>MSKELNIADKTYYYDCNVKGESIEYLLYDFNETWKATKTKEEVLQTLQLLNKRIKYDVVIAFDTLQNALPESGTWIGNDNQPEASNARERVLKLKYRVKECPFHFEWRLQQHNNPLTIQLPIGQVASLVDVLPAKIEELLEILQGKEDEIKQYRREYGSLRRSTLATNDFDMELFREQYAAADVSVKSLQRAVARWRSEHGDAECELGTLYNNNSSPTNIIKKEEPKTSVSSASKSVQESPRSRKRKALHSYKTQMMRSLQSGSKDLQYESQSQSLSEHEQEDIREVKKVRRNDEDVDNVIVNEAIAGKSVNTPSKLKAAEKPTKAPTNLIVKDSSTPAKEVASKVKKASPSVEKRPNTRQRRRECEMGDLNSTELELMDTTGDCVSPVLNKSVAQAKQITTAKTISPPSNNNVQRKIVTSTTTKTINSQKVNNVQNKIVTSAQKLVKPQLVKPVEQSKNDLSSYVDSMLSQLEALDKELRG</sequence>
<dbReference type="EMBL" id="GAKP01008986">
    <property type="protein sequence ID" value="JAC49966.1"/>
    <property type="molecule type" value="Transcribed_RNA"/>
</dbReference>
<evidence type="ECO:0000259" key="10">
    <source>
        <dbReference type="Pfam" id="PF09302"/>
    </source>
</evidence>
<name>A0A034W309_BACDO</name>
<proteinExistence type="inferred from homology"/>
<dbReference type="PANTHER" id="PTHR32235:SF1">
    <property type="entry name" value="NON-HOMOLOGOUS END-JOINING FACTOR 1"/>
    <property type="match status" value="1"/>
</dbReference>
<evidence type="ECO:0000256" key="7">
    <source>
        <dbReference type="ARBA" id="ARBA00044529"/>
    </source>
</evidence>
<dbReference type="GO" id="GO:0006303">
    <property type="term" value="P:double-strand break repair via nonhomologous end joining"/>
    <property type="evidence" value="ECO:0007669"/>
    <property type="project" value="TreeGrafter"/>
</dbReference>